<organism evidence="1 2">
    <name type="scientific">Serratia quinivorans</name>
    <dbReference type="NCBI Taxonomy" id="137545"/>
    <lineage>
        <taxon>Bacteria</taxon>
        <taxon>Pseudomonadati</taxon>
        <taxon>Pseudomonadota</taxon>
        <taxon>Gammaproteobacteria</taxon>
        <taxon>Enterobacterales</taxon>
        <taxon>Yersiniaceae</taxon>
        <taxon>Serratia</taxon>
    </lineage>
</organism>
<accession>A0A380AI81</accession>
<reference evidence="1 2" key="1">
    <citation type="submission" date="2018-06" db="EMBL/GenBank/DDBJ databases">
        <authorList>
            <consortium name="Pathogen Informatics"/>
            <person name="Doyle S."/>
        </authorList>
    </citation>
    <scope>NUCLEOTIDE SEQUENCE [LARGE SCALE GENOMIC DNA]</scope>
    <source>
        <strain evidence="1 2">NCTC11544</strain>
    </source>
</reference>
<sequence length="99" mass="11487">MRAFEIQQVYALLNSFGETLNYNGVDFLAIKEVRSFFLEGSDNSVFTHEYYFTAMTDPNLQVGSIIVIDKKEQIIYHIDDDLSGVSDYFYRSVLDDSEY</sequence>
<evidence type="ECO:0000313" key="1">
    <source>
        <dbReference type="EMBL" id="SUI80717.1"/>
    </source>
</evidence>
<dbReference type="EMBL" id="UGYN01000002">
    <property type="protein sequence ID" value="SUI80717.1"/>
    <property type="molecule type" value="Genomic_DNA"/>
</dbReference>
<gene>
    <name evidence="1" type="ORF">NCTC11544_04196</name>
</gene>
<dbReference type="RefSeq" id="WP_115184195.1">
    <property type="nucleotide sequence ID" value="NZ_CAMKUF010000001.1"/>
</dbReference>
<dbReference type="AlphaFoldDB" id="A0A380AI81"/>
<evidence type="ECO:0000313" key="2">
    <source>
        <dbReference type="Proteomes" id="UP000255529"/>
    </source>
</evidence>
<protein>
    <submittedName>
        <fullName evidence="1">Uncharacterized protein</fullName>
    </submittedName>
</protein>
<dbReference type="Proteomes" id="UP000255529">
    <property type="component" value="Unassembled WGS sequence"/>
</dbReference>
<proteinExistence type="predicted"/>
<name>A0A380AI81_9GAMM</name>